<dbReference type="Gramene" id="ERN19793">
    <property type="protein sequence ID" value="ERN19793"/>
    <property type="gene ID" value="AMTR_s00064p00137100"/>
</dbReference>
<reference evidence="2" key="1">
    <citation type="journal article" date="2013" name="Science">
        <title>The Amborella genome and the evolution of flowering plants.</title>
        <authorList>
            <consortium name="Amborella Genome Project"/>
        </authorList>
    </citation>
    <scope>NUCLEOTIDE SEQUENCE [LARGE SCALE GENOMIC DNA]</scope>
</reference>
<dbReference type="Proteomes" id="UP000017836">
    <property type="component" value="Unassembled WGS sequence"/>
</dbReference>
<evidence type="ECO:0000313" key="2">
    <source>
        <dbReference type="Proteomes" id="UP000017836"/>
    </source>
</evidence>
<accession>U5DH68</accession>
<evidence type="ECO:0000313" key="1">
    <source>
        <dbReference type="EMBL" id="ERN19793.1"/>
    </source>
</evidence>
<proteinExistence type="predicted"/>
<protein>
    <submittedName>
        <fullName evidence="1">Uncharacterized protein</fullName>
    </submittedName>
</protein>
<sequence length="81" mass="9198">MPGPAGHVARLLVVWQPTSKLPSIMVQTLLNFFTLKETVYSVTVHQNVCTVDELITELAKVRNDITWLQARFDVAMLSEER</sequence>
<dbReference type="HOGENOM" id="CLU_2577068_0_0_1"/>
<dbReference type="EMBL" id="KI392064">
    <property type="protein sequence ID" value="ERN19793.1"/>
    <property type="molecule type" value="Genomic_DNA"/>
</dbReference>
<name>U5DH68_AMBTC</name>
<keyword evidence="2" id="KW-1185">Reference proteome</keyword>
<organism evidence="1 2">
    <name type="scientific">Amborella trichopoda</name>
    <dbReference type="NCBI Taxonomy" id="13333"/>
    <lineage>
        <taxon>Eukaryota</taxon>
        <taxon>Viridiplantae</taxon>
        <taxon>Streptophyta</taxon>
        <taxon>Embryophyta</taxon>
        <taxon>Tracheophyta</taxon>
        <taxon>Spermatophyta</taxon>
        <taxon>Magnoliopsida</taxon>
        <taxon>Amborellales</taxon>
        <taxon>Amborellaceae</taxon>
        <taxon>Amborella</taxon>
    </lineage>
</organism>
<gene>
    <name evidence="1" type="ORF">AMTR_s00064p00137100</name>
</gene>
<dbReference type="AlphaFoldDB" id="U5DH68"/>